<sequence length="82" mass="8852">MSTTSAEKPLNVRLPTELAAQLDALTKATGRTKSFLTVEALEAYIEQQLWQIAEVKAGIVEADSGEFATDADMNAIFAKYAS</sequence>
<comment type="caution">
    <text evidence="2">The sequence shown here is derived from an EMBL/GenBank/DDBJ whole genome shotgun (WGS) entry which is preliminary data.</text>
</comment>
<dbReference type="InterPro" id="IPR002145">
    <property type="entry name" value="CopG"/>
</dbReference>
<dbReference type="RefSeq" id="WP_186892758.1">
    <property type="nucleotide sequence ID" value="NZ_JACOFU010000014.1"/>
</dbReference>
<dbReference type="Proteomes" id="UP000643610">
    <property type="component" value="Unassembled WGS sequence"/>
</dbReference>
<evidence type="ECO:0000313" key="2">
    <source>
        <dbReference type="EMBL" id="MBC3833712.1"/>
    </source>
</evidence>
<protein>
    <submittedName>
        <fullName evidence="2">Ribbon-helix-helix protein, CopG family</fullName>
    </submittedName>
</protein>
<dbReference type="InterPro" id="IPR010985">
    <property type="entry name" value="Ribbon_hlx_hlx"/>
</dbReference>
<dbReference type="EMBL" id="JACOFU010000014">
    <property type="protein sequence ID" value="MBC3833712.1"/>
    <property type="molecule type" value="Genomic_DNA"/>
</dbReference>
<dbReference type="InterPro" id="IPR013321">
    <property type="entry name" value="Arc_rbn_hlx_hlx"/>
</dbReference>
<gene>
    <name evidence="2" type="ORF">H8K33_19585</name>
</gene>
<dbReference type="PANTHER" id="PTHR40688:SF2">
    <property type="entry name" value="RIBBON-HELIX-HELIX PROTEIN COPG DOMAIN-CONTAINING PROTEIN"/>
    <property type="match status" value="1"/>
</dbReference>
<evidence type="ECO:0000313" key="3">
    <source>
        <dbReference type="Proteomes" id="UP000643610"/>
    </source>
</evidence>
<proteinExistence type="predicted"/>
<dbReference type="Pfam" id="PF01402">
    <property type="entry name" value="RHH_1"/>
    <property type="match status" value="1"/>
</dbReference>
<reference evidence="2 3" key="1">
    <citation type="submission" date="2020-08" db="EMBL/GenBank/DDBJ databases">
        <title>Novel species isolated from subtropical streams in China.</title>
        <authorList>
            <person name="Lu H."/>
        </authorList>
    </citation>
    <scope>NUCLEOTIDE SEQUENCE [LARGE SCALE GENOMIC DNA]</scope>
    <source>
        <strain evidence="2 3">KCTC 52442</strain>
    </source>
</reference>
<dbReference type="Gene3D" id="1.10.1220.10">
    <property type="entry name" value="Met repressor-like"/>
    <property type="match status" value="1"/>
</dbReference>
<evidence type="ECO:0000259" key="1">
    <source>
        <dbReference type="Pfam" id="PF01402"/>
    </source>
</evidence>
<organism evidence="2 3">
    <name type="scientific">Undibacterium amnicola</name>
    <dbReference type="NCBI Taxonomy" id="1834038"/>
    <lineage>
        <taxon>Bacteria</taxon>
        <taxon>Pseudomonadati</taxon>
        <taxon>Pseudomonadota</taxon>
        <taxon>Betaproteobacteria</taxon>
        <taxon>Burkholderiales</taxon>
        <taxon>Oxalobacteraceae</taxon>
        <taxon>Undibacterium</taxon>
    </lineage>
</organism>
<accession>A0ABR6XW68</accession>
<dbReference type="CDD" id="cd22233">
    <property type="entry name" value="RHH_CopAso-like"/>
    <property type="match status" value="1"/>
</dbReference>
<dbReference type="InterPro" id="IPR052991">
    <property type="entry name" value="Non-func_TypeII_TA_Antitoxin"/>
</dbReference>
<keyword evidence="3" id="KW-1185">Reference proteome</keyword>
<name>A0ABR6XW68_9BURK</name>
<dbReference type="SUPFAM" id="SSF47598">
    <property type="entry name" value="Ribbon-helix-helix"/>
    <property type="match status" value="1"/>
</dbReference>
<dbReference type="PANTHER" id="PTHR40688">
    <property type="match status" value="1"/>
</dbReference>
<feature type="domain" description="Ribbon-helix-helix protein CopG" evidence="1">
    <location>
        <begin position="8"/>
        <end position="48"/>
    </location>
</feature>